<keyword evidence="3" id="KW-1185">Reference proteome</keyword>
<feature type="region of interest" description="Disordered" evidence="1">
    <location>
        <begin position="1"/>
        <end position="33"/>
    </location>
</feature>
<reference evidence="2 3" key="1">
    <citation type="submission" date="2016-07" db="EMBL/GenBank/DDBJ databases">
        <title>Pervasive Adenine N6-methylation of Active Genes in Fungi.</title>
        <authorList>
            <consortium name="DOE Joint Genome Institute"/>
            <person name="Mondo S.J."/>
            <person name="Dannebaum R.O."/>
            <person name="Kuo R.C."/>
            <person name="Labutti K."/>
            <person name="Haridas S."/>
            <person name="Kuo A."/>
            <person name="Salamov A."/>
            <person name="Ahrendt S.R."/>
            <person name="Lipzen A."/>
            <person name="Sullivan W."/>
            <person name="Andreopoulos W.B."/>
            <person name="Clum A."/>
            <person name="Lindquist E."/>
            <person name="Daum C."/>
            <person name="Ramamoorthy G.K."/>
            <person name="Gryganskyi A."/>
            <person name="Culley D."/>
            <person name="Magnuson J.K."/>
            <person name="James T.Y."/>
            <person name="O'Malley M.A."/>
            <person name="Stajich J.E."/>
            <person name="Spatafora J.W."/>
            <person name="Visel A."/>
            <person name="Grigoriev I.V."/>
        </authorList>
    </citation>
    <scope>NUCLEOTIDE SEQUENCE [LARGE SCALE GENOMIC DNA]</scope>
    <source>
        <strain evidence="2 3">PL171</strain>
    </source>
</reference>
<dbReference type="InterPro" id="IPR029063">
    <property type="entry name" value="SAM-dependent_MTases_sf"/>
</dbReference>
<dbReference type="OrthoDB" id="66144at2759"/>
<evidence type="ECO:0000313" key="3">
    <source>
        <dbReference type="Proteomes" id="UP000193411"/>
    </source>
</evidence>
<protein>
    <recommendedName>
        <fullName evidence="4">Methyltransferase domain-containing protein</fullName>
    </recommendedName>
</protein>
<dbReference type="EMBL" id="MCFL01000036">
    <property type="protein sequence ID" value="ORZ33435.1"/>
    <property type="molecule type" value="Genomic_DNA"/>
</dbReference>
<sequence>MHPQVPPPPSSATAPAARRPAAPTSAATTHSAGPIRSHYQSLGVQGFYASHGATYRNPHFMGVRTCLRTLLSKWVALDGQLSYPVLAQDDGPCRMLDLAAGSGEATQIVNEWVQEQTSNIMAGIAVEWTAMDPYTQDAYVERIGQPCLPISFQDIAAGLLDTSSSCSSSIPESWDLVICSFALHLIDASLMYGVLSTLARRARFLIVLSPSKKPEIKPSMGWALVAEAYTGGTGNNRVHGWLFESQLYSESE</sequence>
<organism evidence="2 3">
    <name type="scientific">Catenaria anguillulae PL171</name>
    <dbReference type="NCBI Taxonomy" id="765915"/>
    <lineage>
        <taxon>Eukaryota</taxon>
        <taxon>Fungi</taxon>
        <taxon>Fungi incertae sedis</taxon>
        <taxon>Blastocladiomycota</taxon>
        <taxon>Blastocladiomycetes</taxon>
        <taxon>Blastocladiales</taxon>
        <taxon>Catenariaceae</taxon>
        <taxon>Catenaria</taxon>
    </lineage>
</organism>
<evidence type="ECO:0000313" key="2">
    <source>
        <dbReference type="EMBL" id="ORZ33435.1"/>
    </source>
</evidence>
<feature type="compositionally biased region" description="Pro residues" evidence="1">
    <location>
        <begin position="1"/>
        <end position="10"/>
    </location>
</feature>
<dbReference type="AlphaFoldDB" id="A0A1Y2HFW7"/>
<dbReference type="Proteomes" id="UP000193411">
    <property type="component" value="Unassembled WGS sequence"/>
</dbReference>
<gene>
    <name evidence="2" type="ORF">BCR44DRAFT_122410</name>
</gene>
<evidence type="ECO:0008006" key="4">
    <source>
        <dbReference type="Google" id="ProtNLM"/>
    </source>
</evidence>
<proteinExistence type="predicted"/>
<dbReference type="SUPFAM" id="SSF53335">
    <property type="entry name" value="S-adenosyl-L-methionine-dependent methyltransferases"/>
    <property type="match status" value="1"/>
</dbReference>
<name>A0A1Y2HFW7_9FUNG</name>
<evidence type="ECO:0000256" key="1">
    <source>
        <dbReference type="SAM" id="MobiDB-lite"/>
    </source>
</evidence>
<accession>A0A1Y2HFW7</accession>
<feature type="compositionally biased region" description="Low complexity" evidence="1">
    <location>
        <begin position="11"/>
        <end position="32"/>
    </location>
</feature>
<comment type="caution">
    <text evidence="2">The sequence shown here is derived from an EMBL/GenBank/DDBJ whole genome shotgun (WGS) entry which is preliminary data.</text>
</comment>